<sequence>MKKIIHYCWFGNKKMEDYTIACIKSWQEHFPNYQIMVWNENNFDVNICDYTKEAYEAKQYAFVSDYVRLYALYNYGGIYFDTDYEVFKNFEDLLTADLTLGFESIGKVQTAMMFSKKSNPNLLHLINYYNTQHFIQSDKSYSQITNVEIISNYLLKLGLKNKNVYQKFNNIEIYPSEYFCPIDFNSGSINITKKSMGIHSFSGTWLDKNQKIYFKNKRLLGREEAKEKQLIFKNSSSNFLKYSIIITFYKNLNQLQACLNALSIALKNRKDYEIIIVNDNEFQKLNRNHFNNIKNIDNLNIINNDKNVGYSAACNIGSSNSNGEYLIFIDSDIIVDSMWLIEMELTAKKHPDFGAISSKILKQSNNGIEYFGMLLYEVDSIKPKYQNNRPSKYISKDRKFNIVTSGSMLISKKLFNSIGGFDETLYNSHCDLDLSLKISSKNNYVSNKSIAYHGGATSGDIRYVSYIKARSLFFKKWASFNMNDITLKELEEMYSEYKENISSRYYKVFNFSNTRYDEVYLKVLEKALNIHIVSKIDLRNTSQSPIQLYNLLDYSIVETSMPIIYFVDNFNLIINNKLWFNERPFKRDLIIDWNGNIIPINEI</sequence>
<proteinExistence type="predicted"/>
<dbReference type="Proteomes" id="UP000593842">
    <property type="component" value="Chromosome"/>
</dbReference>
<gene>
    <name evidence="2" type="ORF">Fi14EGH31_10200</name>
</gene>
<reference evidence="3" key="1">
    <citation type="submission" date="2020-09" db="EMBL/GenBank/DDBJ databases">
        <title>Complete genome sequencing of Faecalibacillus intestinalis strain 14EGH31.</title>
        <authorList>
            <person name="Sakamoto M."/>
            <person name="Murakami T."/>
            <person name="Mori H."/>
        </authorList>
    </citation>
    <scope>NUCLEOTIDE SEQUENCE [LARGE SCALE GENOMIC DNA]</scope>
    <source>
        <strain evidence="3">14EGH31</strain>
    </source>
</reference>
<accession>A0A7I8DXP0</accession>
<dbReference type="PANTHER" id="PTHR43179:SF7">
    <property type="entry name" value="RHAMNOSYLTRANSFERASE WBBL"/>
    <property type="match status" value="1"/>
</dbReference>
<dbReference type="InterPro" id="IPR007577">
    <property type="entry name" value="GlycoTrfase_DXD_sugar-bd_CS"/>
</dbReference>
<dbReference type="Pfam" id="PF04488">
    <property type="entry name" value="Gly_transf_sug"/>
    <property type="match status" value="1"/>
</dbReference>
<dbReference type="GeneID" id="70579451"/>
<dbReference type="Gene3D" id="3.90.550.20">
    <property type="match status" value="1"/>
</dbReference>
<dbReference type="PANTHER" id="PTHR43179">
    <property type="entry name" value="RHAMNOSYLTRANSFERASE WBBL"/>
    <property type="match status" value="1"/>
</dbReference>
<dbReference type="KEGG" id="fit:Fi14EGH31_10200"/>
<organism evidence="2 3">
    <name type="scientific">Faecalibacillus intestinalis</name>
    <dbReference type="NCBI Taxonomy" id="1982626"/>
    <lineage>
        <taxon>Bacteria</taxon>
        <taxon>Bacillati</taxon>
        <taxon>Bacillota</taxon>
        <taxon>Erysipelotrichia</taxon>
        <taxon>Erysipelotrichales</taxon>
        <taxon>Coprobacillaceae</taxon>
        <taxon>Faecalibacillus</taxon>
    </lineage>
</organism>
<name>A0A7I8DXP0_9FIRM</name>
<feature type="domain" description="Glycosyltransferase 2-like" evidence="1">
    <location>
        <begin position="243"/>
        <end position="416"/>
    </location>
</feature>
<dbReference type="InterPro" id="IPR001173">
    <property type="entry name" value="Glyco_trans_2-like"/>
</dbReference>
<protein>
    <recommendedName>
        <fullName evidence="1">Glycosyltransferase 2-like domain-containing protein</fullName>
    </recommendedName>
</protein>
<dbReference type="Gene3D" id="3.90.550.10">
    <property type="entry name" value="Spore Coat Polysaccharide Biosynthesis Protein SpsA, Chain A"/>
    <property type="match status" value="1"/>
</dbReference>
<dbReference type="SUPFAM" id="SSF53448">
    <property type="entry name" value="Nucleotide-diphospho-sugar transferases"/>
    <property type="match status" value="2"/>
</dbReference>
<dbReference type="EMBL" id="AP024085">
    <property type="protein sequence ID" value="BCL57308.1"/>
    <property type="molecule type" value="Genomic_DNA"/>
</dbReference>
<dbReference type="RefSeq" id="WP_117829366.1">
    <property type="nucleotide sequence ID" value="NZ_AP024085.1"/>
</dbReference>
<dbReference type="Pfam" id="PF00535">
    <property type="entry name" value="Glycos_transf_2"/>
    <property type="match status" value="1"/>
</dbReference>
<evidence type="ECO:0000313" key="2">
    <source>
        <dbReference type="EMBL" id="BCL57308.1"/>
    </source>
</evidence>
<evidence type="ECO:0000259" key="1">
    <source>
        <dbReference type="Pfam" id="PF00535"/>
    </source>
</evidence>
<evidence type="ECO:0000313" key="3">
    <source>
        <dbReference type="Proteomes" id="UP000593842"/>
    </source>
</evidence>
<dbReference type="InterPro" id="IPR029044">
    <property type="entry name" value="Nucleotide-diphossugar_trans"/>
</dbReference>
<dbReference type="AlphaFoldDB" id="A0A7I8DXP0"/>